<name>M2N8R7_BAUPA</name>
<dbReference type="KEGG" id="bcom:BAUCODRAFT_35225"/>
<organism evidence="1 2">
    <name type="scientific">Baudoinia panamericana (strain UAMH 10762)</name>
    <name type="common">Angels' share fungus</name>
    <name type="synonym">Baudoinia compniacensis (strain UAMH 10762)</name>
    <dbReference type="NCBI Taxonomy" id="717646"/>
    <lineage>
        <taxon>Eukaryota</taxon>
        <taxon>Fungi</taxon>
        <taxon>Dikarya</taxon>
        <taxon>Ascomycota</taxon>
        <taxon>Pezizomycotina</taxon>
        <taxon>Dothideomycetes</taxon>
        <taxon>Dothideomycetidae</taxon>
        <taxon>Mycosphaerellales</taxon>
        <taxon>Teratosphaeriaceae</taxon>
        <taxon>Baudoinia</taxon>
    </lineage>
</organism>
<accession>M2N8R7</accession>
<dbReference type="Proteomes" id="UP000011761">
    <property type="component" value="Unassembled WGS sequence"/>
</dbReference>
<evidence type="ECO:0000313" key="2">
    <source>
        <dbReference type="Proteomes" id="UP000011761"/>
    </source>
</evidence>
<protein>
    <submittedName>
        <fullName evidence="1">Uncharacterized protein</fullName>
    </submittedName>
</protein>
<dbReference type="HOGENOM" id="CLU_3086869_0_0_1"/>
<gene>
    <name evidence="1" type="ORF">BAUCODRAFT_35225</name>
</gene>
<keyword evidence="2" id="KW-1185">Reference proteome</keyword>
<proteinExistence type="predicted"/>
<dbReference type="GeneID" id="19112640"/>
<reference evidence="1 2" key="1">
    <citation type="journal article" date="2012" name="PLoS Pathog.">
        <title>Diverse lifestyles and strategies of plant pathogenesis encoded in the genomes of eighteen Dothideomycetes fungi.</title>
        <authorList>
            <person name="Ohm R.A."/>
            <person name="Feau N."/>
            <person name="Henrissat B."/>
            <person name="Schoch C.L."/>
            <person name="Horwitz B.A."/>
            <person name="Barry K.W."/>
            <person name="Condon B.J."/>
            <person name="Copeland A.C."/>
            <person name="Dhillon B."/>
            <person name="Glaser F."/>
            <person name="Hesse C.N."/>
            <person name="Kosti I."/>
            <person name="LaButti K."/>
            <person name="Lindquist E.A."/>
            <person name="Lucas S."/>
            <person name="Salamov A.A."/>
            <person name="Bradshaw R.E."/>
            <person name="Ciuffetti L."/>
            <person name="Hamelin R.C."/>
            <person name="Kema G.H.J."/>
            <person name="Lawrence C."/>
            <person name="Scott J.A."/>
            <person name="Spatafora J.W."/>
            <person name="Turgeon B.G."/>
            <person name="de Wit P.J.G.M."/>
            <person name="Zhong S."/>
            <person name="Goodwin S.B."/>
            <person name="Grigoriev I.V."/>
        </authorList>
    </citation>
    <scope>NUCLEOTIDE SEQUENCE [LARGE SCALE GENOMIC DNA]</scope>
    <source>
        <strain evidence="1 2">UAMH 10762</strain>
    </source>
</reference>
<evidence type="ECO:0000313" key="1">
    <source>
        <dbReference type="EMBL" id="EMC95230.1"/>
    </source>
</evidence>
<sequence length="52" mass="5738">MAAVRQRLHHGTACGMSNYAIVAELMLFSPASSSKDHRLSICTSRRYTLAAR</sequence>
<dbReference type="AlphaFoldDB" id="M2N8R7"/>
<dbReference type="RefSeq" id="XP_007677437.1">
    <property type="nucleotide sequence ID" value="XM_007679247.1"/>
</dbReference>
<dbReference type="EMBL" id="KB445557">
    <property type="protein sequence ID" value="EMC95230.1"/>
    <property type="molecule type" value="Genomic_DNA"/>
</dbReference>